<protein>
    <recommendedName>
        <fullName evidence="4">DUF4376 domain-containing protein</fullName>
    </recommendedName>
</protein>
<accession>A0AAW4Q9Q4</accession>
<organism evidence="2 3">
    <name type="scientific">Ralstonia pickettii</name>
    <name type="common">Burkholderia pickettii</name>
    <dbReference type="NCBI Taxonomy" id="329"/>
    <lineage>
        <taxon>Bacteria</taxon>
        <taxon>Pseudomonadati</taxon>
        <taxon>Pseudomonadota</taxon>
        <taxon>Betaproteobacteria</taxon>
        <taxon>Burkholderiales</taxon>
        <taxon>Burkholderiaceae</taxon>
        <taxon>Ralstonia</taxon>
    </lineage>
</organism>
<dbReference type="RefSeq" id="WP_125472830.1">
    <property type="nucleotide sequence ID" value="NZ_JACBXL010000008.1"/>
</dbReference>
<name>A0AAW4Q9Q4_RALPI</name>
<dbReference type="AlphaFoldDB" id="A0AAW4Q9Q4"/>
<dbReference type="Proteomes" id="UP001199322">
    <property type="component" value="Unassembled WGS sequence"/>
</dbReference>
<sequence length="264" mass="29538">MQSDPTVTHRNDCEGDAPTSTTSKTRSKATPKRVLQFDYDSDALRSEASPLYHRYSGQIYPQAAHIEIDCECGMVTIGYSREIGNAVPEEVYHGRTRRYRVPAETSGETLADLLDSDEFQDLARRVYQGVKIVWDGNNLVGKVDCDAQDAEETLEETLLNLDNESLSEVWDVSDWLFANNQLTSLWCDESLQAAARALRAEARRAHVHIDGSIETALLDAARETFRNGGELSTAHVDALLERGLIGADEAEEWREEPCRQTSDE</sequence>
<comment type="caution">
    <text evidence="2">The sequence shown here is derived from an EMBL/GenBank/DDBJ whole genome shotgun (WGS) entry which is preliminary data.</text>
</comment>
<evidence type="ECO:0000256" key="1">
    <source>
        <dbReference type="SAM" id="MobiDB-lite"/>
    </source>
</evidence>
<evidence type="ECO:0000313" key="2">
    <source>
        <dbReference type="EMBL" id="MBX3891753.1"/>
    </source>
</evidence>
<feature type="region of interest" description="Disordered" evidence="1">
    <location>
        <begin position="1"/>
        <end position="32"/>
    </location>
</feature>
<reference evidence="2" key="1">
    <citation type="submission" date="2018-06" db="EMBL/GenBank/DDBJ databases">
        <authorList>
            <person name="O'Rourke A."/>
        </authorList>
    </citation>
    <scope>NUCLEOTIDE SEQUENCE</scope>
    <source>
        <strain evidence="2">132550021-3</strain>
    </source>
</reference>
<proteinExistence type="predicted"/>
<evidence type="ECO:0000313" key="3">
    <source>
        <dbReference type="Proteomes" id="UP001199322"/>
    </source>
</evidence>
<dbReference type="EMBL" id="QGBI01000017">
    <property type="protein sequence ID" value="MBX3891753.1"/>
    <property type="molecule type" value="Genomic_DNA"/>
</dbReference>
<evidence type="ECO:0008006" key="4">
    <source>
        <dbReference type="Google" id="ProtNLM"/>
    </source>
</evidence>
<gene>
    <name evidence="2" type="ORF">DEE74_17975</name>
</gene>